<dbReference type="InterPro" id="IPR027417">
    <property type="entry name" value="P-loop_NTPase"/>
</dbReference>
<dbReference type="PANTHER" id="PTHR42759:SF1">
    <property type="entry name" value="MAGNESIUM-CHELATASE SUBUNIT CHLD"/>
    <property type="match status" value="1"/>
</dbReference>
<reference evidence="3 4" key="1">
    <citation type="submission" date="2016-11" db="EMBL/GenBank/DDBJ databases">
        <authorList>
            <person name="Jaros S."/>
            <person name="Januszkiewicz K."/>
            <person name="Wedrychowicz H."/>
        </authorList>
    </citation>
    <scope>NUCLEOTIDE SEQUENCE [LARGE SCALE GENOMIC DNA]</scope>
    <source>
        <strain evidence="3 4">DSM 19557</strain>
    </source>
</reference>
<evidence type="ECO:0000259" key="2">
    <source>
        <dbReference type="Pfam" id="PF07728"/>
    </source>
</evidence>
<feature type="domain" description="ATPase dynein-related AAA" evidence="2">
    <location>
        <begin position="656"/>
        <end position="789"/>
    </location>
</feature>
<proteinExistence type="predicted"/>
<dbReference type="PANTHER" id="PTHR42759">
    <property type="entry name" value="MOXR FAMILY PROTEIN"/>
    <property type="match status" value="1"/>
</dbReference>
<dbReference type="OrthoDB" id="8406at2"/>
<keyword evidence="1" id="KW-0175">Coiled coil</keyword>
<dbReference type="AlphaFoldDB" id="A0A1M6TM79"/>
<dbReference type="Gene3D" id="3.40.50.300">
    <property type="entry name" value="P-loop containing nucleotide triphosphate hydrolases"/>
    <property type="match status" value="1"/>
</dbReference>
<dbReference type="InterPro" id="IPR011704">
    <property type="entry name" value="ATPase_dyneun-rel_AAA"/>
</dbReference>
<dbReference type="SUPFAM" id="SSF101898">
    <property type="entry name" value="NHL repeat"/>
    <property type="match status" value="1"/>
</dbReference>
<dbReference type="STRING" id="381751.SAMN05444391_1520"/>
<evidence type="ECO:0000313" key="3">
    <source>
        <dbReference type="EMBL" id="SHK58016.1"/>
    </source>
</evidence>
<protein>
    <submittedName>
        <fullName evidence="3">MoxR-like ATPase</fullName>
    </submittedName>
</protein>
<dbReference type="Proteomes" id="UP000189810">
    <property type="component" value="Chromosome I"/>
</dbReference>
<gene>
    <name evidence="3" type="ORF">SAMN05444391_1520</name>
</gene>
<feature type="coiled-coil region" evidence="1">
    <location>
        <begin position="349"/>
        <end position="408"/>
    </location>
</feature>
<evidence type="ECO:0000313" key="4">
    <source>
        <dbReference type="Proteomes" id="UP000189810"/>
    </source>
</evidence>
<keyword evidence="4" id="KW-1185">Reference proteome</keyword>
<dbReference type="SUPFAM" id="SSF52540">
    <property type="entry name" value="P-loop containing nucleoside triphosphate hydrolases"/>
    <property type="match status" value="1"/>
</dbReference>
<evidence type="ECO:0000256" key="1">
    <source>
        <dbReference type="SAM" id="Coils"/>
    </source>
</evidence>
<name>A0A1M6TM79_9AQUI</name>
<dbReference type="Pfam" id="PF07728">
    <property type="entry name" value="AAA_5"/>
    <property type="match status" value="1"/>
</dbReference>
<dbReference type="GO" id="GO:0005524">
    <property type="term" value="F:ATP binding"/>
    <property type="evidence" value="ECO:0007669"/>
    <property type="project" value="InterPro"/>
</dbReference>
<accession>A0A1M6TM79</accession>
<dbReference type="GO" id="GO:0016887">
    <property type="term" value="F:ATP hydrolysis activity"/>
    <property type="evidence" value="ECO:0007669"/>
    <property type="project" value="InterPro"/>
</dbReference>
<dbReference type="InterPro" id="IPR050764">
    <property type="entry name" value="CbbQ/NirQ/NorQ/GpvN"/>
</dbReference>
<sequence length="939" mass="108980">MEFLKKLFGKKREQSQQEYIVQTPAGTLELAIDKDIEKDPDARIDEFWIETIGVSEDGYWVLVGRRHGIIQLYDWSGKLHRLPSRPVAQVISDVVFSGSYLALLTPPYLVIYKMEDPKRPSTWKVMKISQEGIRPSGGLDLKGNVLAFGVVGDRVYTIDVTSDALFQTVEFKSAFSYREAQIGELRSIRILDNSKLVLSGTNRVAIYSIGGNLLTTLDYPSGKALEVTSKGILVANSNRLILYDVNLDREVSDAELSVNISTISIDPSENFAFCADKESNRLSIVYLPEMAEISLMEGFGYSVVKVSPDGSLYTCTVEDVQDKRYYNLVKLNTNLVDFYYPPQRQKQIISNLQDTYKKFLKALSQVKTEEEIENIKEYKELLSYDFPLREVRKLIKEAQEQVDKKRLELFIEKIQKAINNKEITGKDLYTLEERIKHSTSPERETLEKLKQKVLDYFEQELQERLLKIKHALSNIQAYSLQDLETIEDIKEFRAFISTLPTSLQSKAQESLLRTLQEKIVQERLKRYSIKTAEDRVLFGNEEFPKFSGQRRKLNWHLKVEERFLYDGREYARIAFERDDGVLLEPKRYPNILPTEELKHPPLWLRRYLRHLKGLYSYQEYRIPLFVAYEETPWFVQNLEKFVSHIKEQLEYQEGILILEGDAGTGKNFLVEVFSALTNRPLYIVPCNSKMEKEDITFTYEFDAKRGTRRVYSDLVRALQTPGAVIYFDEINTLPASLVKIFNSLFDYRRYLVLSSGEVIKARPDVILVGGMNPQNYLGVSELPQDVKSRADVLFVDYPPFEDPSGFYYPDEALILRSFVPEVSSLTKEDFVYLWYHVINGVPTERSTQVYTPEREKYARRIYEILKIANAIRKAYREYQTQQSEEPVELVFSIRDTIRCARRIVKYEDTKKLVLESMLPKVSSPLEREVIKSLVENVDL</sequence>
<organism evidence="3 4">
    <name type="scientific">Thermocrinis minervae</name>
    <dbReference type="NCBI Taxonomy" id="381751"/>
    <lineage>
        <taxon>Bacteria</taxon>
        <taxon>Pseudomonadati</taxon>
        <taxon>Aquificota</taxon>
        <taxon>Aquificia</taxon>
        <taxon>Aquificales</taxon>
        <taxon>Aquificaceae</taxon>
        <taxon>Thermocrinis</taxon>
    </lineage>
</organism>
<dbReference type="RefSeq" id="WP_079654594.1">
    <property type="nucleotide sequence ID" value="NZ_LT670846.1"/>
</dbReference>
<dbReference type="EMBL" id="LT670846">
    <property type="protein sequence ID" value="SHK58016.1"/>
    <property type="molecule type" value="Genomic_DNA"/>
</dbReference>